<name>A0A6J7W946_9CAUD</name>
<protein>
    <submittedName>
        <fullName evidence="1">Uncharacterized protein</fullName>
    </submittedName>
</protein>
<evidence type="ECO:0000313" key="1">
    <source>
        <dbReference type="EMBL" id="CAB5144825.1"/>
    </source>
</evidence>
<sequence length="142" mass="14405">MTTYYVNELSGLYSLPVVKPSATTGVGGRLRRYSGSITLNTQTTADTIVVAQIPAGADFAFGVITSSVSLGTSTVAIGYAGATGAYRAAATFTATDTPTPFGVTAAVKAAPLLTEQQVFITIGVASLPASGTLVVDLYFANV</sequence>
<reference evidence="1" key="1">
    <citation type="submission" date="2020-05" db="EMBL/GenBank/DDBJ databases">
        <authorList>
            <person name="Chiriac C."/>
            <person name="Salcher M."/>
            <person name="Ghai R."/>
            <person name="Kavagutti S V."/>
        </authorList>
    </citation>
    <scope>NUCLEOTIDE SEQUENCE</scope>
</reference>
<gene>
    <name evidence="1" type="ORF">UFOVP147_34</name>
</gene>
<dbReference type="EMBL" id="LR798196">
    <property type="protein sequence ID" value="CAB5144825.1"/>
    <property type="molecule type" value="Genomic_DNA"/>
</dbReference>
<proteinExistence type="predicted"/>
<organism evidence="1">
    <name type="scientific">uncultured Caudovirales phage</name>
    <dbReference type="NCBI Taxonomy" id="2100421"/>
    <lineage>
        <taxon>Viruses</taxon>
        <taxon>Duplodnaviria</taxon>
        <taxon>Heunggongvirae</taxon>
        <taxon>Uroviricota</taxon>
        <taxon>Caudoviricetes</taxon>
        <taxon>Peduoviridae</taxon>
        <taxon>Maltschvirus</taxon>
        <taxon>Maltschvirus maltsch</taxon>
    </lineage>
</organism>
<accession>A0A6J7W946</accession>